<dbReference type="Gene3D" id="3.40.50.1440">
    <property type="entry name" value="Tubulin/FtsZ, GTPase domain"/>
    <property type="match status" value="1"/>
</dbReference>
<comment type="similarity">
    <text evidence="3">Belongs to the misato family.</text>
</comment>
<proteinExistence type="inferred from homology"/>
<evidence type="ECO:0000256" key="4">
    <source>
        <dbReference type="ARBA" id="ARBA00023128"/>
    </source>
</evidence>
<dbReference type="Proteomes" id="UP000076632">
    <property type="component" value="Unassembled WGS sequence"/>
</dbReference>
<name>A0A165HXA6_XYLHT</name>
<evidence type="ECO:0000256" key="5">
    <source>
        <dbReference type="SAM" id="MobiDB-lite"/>
    </source>
</evidence>
<feature type="domain" description="DML1/Misato tubulin" evidence="7">
    <location>
        <begin position="119"/>
        <end position="303"/>
    </location>
</feature>
<comment type="subcellular location">
    <subcellularLocation>
        <location evidence="2">Mitochondrion</location>
    </subcellularLocation>
</comment>
<protein>
    <submittedName>
        <fullName evidence="8">Tubulin nucleotide-binding domain-like protein</fullName>
    </submittedName>
</protein>
<reference evidence="8 9" key="1">
    <citation type="journal article" date="2016" name="Fungal Biol.">
        <title>The genome of Xylona heveae provides a window into fungal endophytism.</title>
        <authorList>
            <person name="Gazis R."/>
            <person name="Kuo A."/>
            <person name="Riley R."/>
            <person name="LaButti K."/>
            <person name="Lipzen A."/>
            <person name="Lin J."/>
            <person name="Amirebrahimi M."/>
            <person name="Hesse C.N."/>
            <person name="Spatafora J.W."/>
            <person name="Henrissat B."/>
            <person name="Hainaut M."/>
            <person name="Grigoriev I.V."/>
            <person name="Hibbett D.S."/>
        </authorList>
    </citation>
    <scope>NUCLEOTIDE SEQUENCE [LARGE SCALE GENOMIC DNA]</scope>
    <source>
        <strain evidence="8 9">TC161</strain>
    </source>
</reference>
<dbReference type="Pfam" id="PF14881">
    <property type="entry name" value="Tubulin_3"/>
    <property type="match status" value="1"/>
</dbReference>
<dbReference type="RefSeq" id="XP_018189614.1">
    <property type="nucleotide sequence ID" value="XM_018336931.1"/>
</dbReference>
<dbReference type="InterPro" id="IPR036525">
    <property type="entry name" value="Tubulin/FtsZ_GTPase_sf"/>
</dbReference>
<sequence length="526" mass="59257">MHEIVTLQLGQRSNYLATHFWNAQESYFTYGDEEQSPIDHNIHFRQGIGADGSDTFTPRTVIYDLKGGFGSMRKINALYEMEDEPGLQQGLWDGGKAIQRDPTIEKSDYQRSLDEGLPPPPLTTETVRYWSDFNRVFYHPRSIVQLNDYELNSKLMPFENWDMGEELFSSLDKEHDLLDRDLRPFAEECDQLQGLQLITSADDAWGGFASRYLDKIRDEYGKTSVWVWAIEDGAKDQRSKLLQRMTNSARSVHEMATMASLYIPLSDSPAFVPDWINFNQGSRWHTSALLCTALESMTIPSRLRNGKLETFSQIEGPLNVNGNQRIANLRFSVDDPKKLDAHDTSLGSGIAARGEGRTVNPTGNTSDSEEEDAGAIKDLDIDLLPWAAAPVSRTRRRTKRHVFGRVEVSRGESGDSESSLERDAAYRARQRLAGRPITERFHSGLKFPLLDSFPRIFKMSSSDEQSVGVYSSLSTESSVAVRIEALRGIVGKNVGLDERETLSNGLDEICEAYEEGWHSGSDEDDD</sequence>
<dbReference type="CDD" id="cd06060">
    <property type="entry name" value="misato"/>
    <property type="match status" value="1"/>
</dbReference>
<dbReference type="PANTHER" id="PTHR13391:SF0">
    <property type="entry name" value="PROTEIN MISATO HOMOLOG 1"/>
    <property type="match status" value="1"/>
</dbReference>
<feature type="region of interest" description="Disordered" evidence="5">
    <location>
        <begin position="347"/>
        <end position="372"/>
    </location>
</feature>
<feature type="domain" description="Misato Segment II tubulin-like" evidence="6">
    <location>
        <begin position="2"/>
        <end position="115"/>
    </location>
</feature>
<dbReference type="InterPro" id="IPR029209">
    <property type="entry name" value="DML1/Misato_tubulin"/>
</dbReference>
<gene>
    <name evidence="8" type="ORF">L228DRAFT_87531</name>
</gene>
<dbReference type="Pfam" id="PF10644">
    <property type="entry name" value="Misat_Tub_SegII"/>
    <property type="match status" value="1"/>
</dbReference>
<dbReference type="InParanoid" id="A0A165HXA6"/>
<evidence type="ECO:0000259" key="7">
    <source>
        <dbReference type="Pfam" id="PF14881"/>
    </source>
</evidence>
<dbReference type="InterPro" id="IPR049942">
    <property type="entry name" value="DML1/Misato"/>
</dbReference>
<accession>A0A165HXA6</accession>
<evidence type="ECO:0000313" key="9">
    <source>
        <dbReference type="Proteomes" id="UP000076632"/>
    </source>
</evidence>
<dbReference type="OrthoDB" id="271881at2759"/>
<dbReference type="OMA" id="SYETGWM"/>
<dbReference type="InterPro" id="IPR019605">
    <property type="entry name" value="Misato_II_tubulin-like"/>
</dbReference>
<dbReference type="PANTHER" id="PTHR13391">
    <property type="entry name" value="MITOCHONDRIAL DISTRIBUTION REGULATOR MISATO"/>
    <property type="match status" value="1"/>
</dbReference>
<dbReference type="EMBL" id="KV407456">
    <property type="protein sequence ID" value="KZF24059.1"/>
    <property type="molecule type" value="Genomic_DNA"/>
</dbReference>
<dbReference type="GO" id="GO:0005739">
    <property type="term" value="C:mitochondrion"/>
    <property type="evidence" value="ECO:0007669"/>
    <property type="project" value="UniProtKB-SubCell"/>
</dbReference>
<dbReference type="AlphaFoldDB" id="A0A165HXA6"/>
<keyword evidence="4" id="KW-0496">Mitochondrion</keyword>
<dbReference type="FunCoup" id="A0A165HXA6">
    <property type="interactions" value="69"/>
</dbReference>
<dbReference type="STRING" id="1328760.A0A165HXA6"/>
<evidence type="ECO:0000313" key="8">
    <source>
        <dbReference type="EMBL" id="KZF24059.1"/>
    </source>
</evidence>
<dbReference type="GeneID" id="28902068"/>
<keyword evidence="9" id="KW-1185">Reference proteome</keyword>
<dbReference type="GO" id="GO:0007005">
    <property type="term" value="P:mitochondrion organization"/>
    <property type="evidence" value="ECO:0007669"/>
    <property type="project" value="InterPro"/>
</dbReference>
<organism evidence="8 9">
    <name type="scientific">Xylona heveae (strain CBS 132557 / TC161)</name>
    <dbReference type="NCBI Taxonomy" id="1328760"/>
    <lineage>
        <taxon>Eukaryota</taxon>
        <taxon>Fungi</taxon>
        <taxon>Dikarya</taxon>
        <taxon>Ascomycota</taxon>
        <taxon>Pezizomycotina</taxon>
        <taxon>Xylonomycetes</taxon>
        <taxon>Xylonales</taxon>
        <taxon>Xylonaceae</taxon>
        <taxon>Xylona</taxon>
    </lineage>
</organism>
<evidence type="ECO:0000259" key="6">
    <source>
        <dbReference type="Pfam" id="PF10644"/>
    </source>
</evidence>
<evidence type="ECO:0000256" key="1">
    <source>
        <dbReference type="ARBA" id="ARBA00003757"/>
    </source>
</evidence>
<comment type="function">
    <text evidence="1">Involved in the partitioning of the mitochondrial organelle and mitochondrial DNA (mtDNA) inheritance.</text>
</comment>
<evidence type="ECO:0000256" key="2">
    <source>
        <dbReference type="ARBA" id="ARBA00004173"/>
    </source>
</evidence>
<dbReference type="SUPFAM" id="SSF52490">
    <property type="entry name" value="Tubulin nucleotide-binding domain-like"/>
    <property type="match status" value="1"/>
</dbReference>
<evidence type="ECO:0000256" key="3">
    <source>
        <dbReference type="ARBA" id="ARBA00008507"/>
    </source>
</evidence>